<organism evidence="1 2">
    <name type="scientific">Cerrena zonata</name>
    <dbReference type="NCBI Taxonomy" id="2478898"/>
    <lineage>
        <taxon>Eukaryota</taxon>
        <taxon>Fungi</taxon>
        <taxon>Dikarya</taxon>
        <taxon>Basidiomycota</taxon>
        <taxon>Agaricomycotina</taxon>
        <taxon>Agaricomycetes</taxon>
        <taxon>Polyporales</taxon>
        <taxon>Cerrenaceae</taxon>
        <taxon>Cerrena</taxon>
    </lineage>
</organism>
<keyword evidence="2" id="KW-1185">Reference proteome</keyword>
<accession>A0AAW0FAM9</accession>
<name>A0AAW0FAM9_9APHY</name>
<evidence type="ECO:0000313" key="2">
    <source>
        <dbReference type="Proteomes" id="UP001385951"/>
    </source>
</evidence>
<proteinExistence type="predicted"/>
<reference evidence="1 2" key="1">
    <citation type="submission" date="2022-09" db="EMBL/GenBank/DDBJ databases">
        <authorList>
            <person name="Palmer J.M."/>
        </authorList>
    </citation>
    <scope>NUCLEOTIDE SEQUENCE [LARGE SCALE GENOMIC DNA]</scope>
    <source>
        <strain evidence="1 2">DSM 7382</strain>
    </source>
</reference>
<evidence type="ECO:0000313" key="1">
    <source>
        <dbReference type="EMBL" id="KAK7677286.1"/>
    </source>
</evidence>
<dbReference type="Proteomes" id="UP001385951">
    <property type="component" value="Unassembled WGS sequence"/>
</dbReference>
<protein>
    <submittedName>
        <fullName evidence="1">Uncharacterized protein</fullName>
    </submittedName>
</protein>
<sequence>MSYPNEDLPFDQLSLKEIVYMYRNSLRELIALGDHAKTSDRAKFANTVLCGRWGDPPTRLSLNGMQDAGAVNLNHYEITRDFDSVIGITDNLPYTHPLAIFPVPPFRETLTQDVHLSGPAFLDAATKGPVPLHTIPNLAFAKVNNRHIARLFLPKLYATGEKKVPTTILRSFYNTCTREVVREVCPEHIAHWPHDYTSATTQYRDLRGHLHFCTLDLPPHRIRTFGQLLLEKVRAKPWGEDAYFVHQLRGTKDYTIHGPQAQEHMIDALDDLLLGIDPELVEAEPDSWWGDVGIEVRSPGKVLQWLTEGHANLLRHILPEIPEDQIASILRQPAFKPDMAAQIRDYSGFRYHCRKRIQEATNVHYINAYTTDKSPFYQLHAGLFRRRKASDLLPSNIDKLLDDLERGQDILSQCGGIPVDGEMEAAEGPQEGAVRIEVRVPLIKFGQVLATFPPELIQTCIVRIKPEIWWQFKYYRHVAILIVVTYMSRCRASRRREKPYLTLGAILIYMLNALHYRPARGQAEDKLVLCCCQRVADGSGESDSDEEDEPNQPRSLLVPILYKKGIYNIAGIIMRHGDARIHVFTTVSDHSLSFFYNEPSLTSIQAYFGVHHQIAGTTTRINPNRNPNKRVRTHEIQLDDVPAEQRVDFRLAERGVVVEAPPPRRGPDIDALTDMDVDMELLGFVPNPQPISVNDRVELIWHQFPRDIISKGPNERGESKPSYLCMSGEAIQAATIAIFNTRDMRDIFVRVQWRQADTKTWDETLFRHYFPPADAQIPTKFQNFRNCVYWQNWRQLIAEMTPTNAIITTACIKAKFDTLLWLPFASADRLWTTKLSRNVYQFLPSDEPARAAPQIVFNPRRVAQAPLIRSAEDREDVE</sequence>
<dbReference type="AlphaFoldDB" id="A0AAW0FAM9"/>
<dbReference type="EMBL" id="JASBNA010000092">
    <property type="protein sequence ID" value="KAK7677286.1"/>
    <property type="molecule type" value="Genomic_DNA"/>
</dbReference>
<comment type="caution">
    <text evidence="1">The sequence shown here is derived from an EMBL/GenBank/DDBJ whole genome shotgun (WGS) entry which is preliminary data.</text>
</comment>
<gene>
    <name evidence="1" type="ORF">QCA50_019787</name>
</gene>